<gene>
    <name evidence="1" type="ORF">UFOVP859_83</name>
</gene>
<proteinExistence type="predicted"/>
<reference evidence="1" key="1">
    <citation type="submission" date="2020-04" db="EMBL/GenBank/DDBJ databases">
        <authorList>
            <person name="Chiriac C."/>
            <person name="Salcher M."/>
            <person name="Ghai R."/>
            <person name="Kavagutti S V."/>
        </authorList>
    </citation>
    <scope>NUCLEOTIDE SEQUENCE</scope>
</reference>
<organism evidence="1">
    <name type="scientific">uncultured Caudovirales phage</name>
    <dbReference type="NCBI Taxonomy" id="2100421"/>
    <lineage>
        <taxon>Viruses</taxon>
        <taxon>Duplodnaviria</taxon>
        <taxon>Heunggongvirae</taxon>
        <taxon>Uroviricota</taxon>
        <taxon>Caudoviricetes</taxon>
        <taxon>Peduoviridae</taxon>
        <taxon>Maltschvirus</taxon>
        <taxon>Maltschvirus maltsch</taxon>
    </lineage>
</organism>
<name>A0A6J5PEV5_9CAUD</name>
<evidence type="ECO:0000313" key="1">
    <source>
        <dbReference type="EMBL" id="CAB4168021.1"/>
    </source>
</evidence>
<evidence type="ECO:0008006" key="2">
    <source>
        <dbReference type="Google" id="ProtNLM"/>
    </source>
</evidence>
<dbReference type="EMBL" id="LR796816">
    <property type="protein sequence ID" value="CAB4168021.1"/>
    <property type="molecule type" value="Genomic_DNA"/>
</dbReference>
<sequence>MKPYYIFDEALPVSLCQAIISMGLEAKQHSADVYKNNGDVHNPEVRNNTIAWLRNDSINELLSEYVKHANVETGWNFHINSFEIPQFSTYEHGQYYDWHVDMGVEKPTDVAFRKLSISVALNETYTGGDFQIEEWGSPELNRIKTLHAMR</sequence>
<feature type="non-terminal residue" evidence="1">
    <location>
        <position position="150"/>
    </location>
</feature>
<protein>
    <recommendedName>
        <fullName evidence="2">Oxoglutarate/iron-dependent dioxygenase</fullName>
    </recommendedName>
</protein>
<dbReference type="Gene3D" id="2.60.120.620">
    <property type="entry name" value="q2cbj1_9rhob like domain"/>
    <property type="match status" value="1"/>
</dbReference>
<accession>A0A6J5PEV5</accession>